<organism evidence="12">
    <name type="scientific">Salix viminalis</name>
    <name type="common">Common osier</name>
    <name type="synonym">Basket willow</name>
    <dbReference type="NCBI Taxonomy" id="40686"/>
    <lineage>
        <taxon>Eukaryota</taxon>
        <taxon>Viridiplantae</taxon>
        <taxon>Streptophyta</taxon>
        <taxon>Embryophyta</taxon>
        <taxon>Tracheophyta</taxon>
        <taxon>Spermatophyta</taxon>
        <taxon>Magnoliopsida</taxon>
        <taxon>eudicotyledons</taxon>
        <taxon>Gunneridae</taxon>
        <taxon>Pentapetalae</taxon>
        <taxon>rosids</taxon>
        <taxon>fabids</taxon>
        <taxon>Malpighiales</taxon>
        <taxon>Salicaceae</taxon>
        <taxon>Saliceae</taxon>
        <taxon>Salix</taxon>
    </lineage>
</organism>
<feature type="transmembrane region" description="Helical" evidence="11">
    <location>
        <begin position="841"/>
        <end position="871"/>
    </location>
</feature>
<keyword evidence="6" id="KW-0677">Repeat</keyword>
<dbReference type="InterPro" id="IPR025875">
    <property type="entry name" value="Leu-rich_rpt_4"/>
</dbReference>
<dbReference type="AlphaFoldDB" id="A0A6N2LWT4"/>
<keyword evidence="7 11" id="KW-1133">Transmembrane helix</keyword>
<dbReference type="EMBL" id="CAADRP010001539">
    <property type="protein sequence ID" value="VFU40024.1"/>
    <property type="molecule type" value="Genomic_DNA"/>
</dbReference>
<dbReference type="InterPro" id="IPR032675">
    <property type="entry name" value="LRR_dom_sf"/>
</dbReference>
<evidence type="ECO:0000256" key="7">
    <source>
        <dbReference type="ARBA" id="ARBA00022989"/>
    </source>
</evidence>
<gene>
    <name evidence="12" type="ORF">SVIM_LOCUS226337</name>
</gene>
<keyword evidence="8 11" id="KW-0472">Membrane</keyword>
<dbReference type="GO" id="GO:0005886">
    <property type="term" value="C:plasma membrane"/>
    <property type="evidence" value="ECO:0007669"/>
    <property type="project" value="UniProtKB-SubCell"/>
</dbReference>
<dbReference type="GO" id="GO:0000160">
    <property type="term" value="P:phosphorelay signal transduction system"/>
    <property type="evidence" value="ECO:0007669"/>
    <property type="project" value="InterPro"/>
</dbReference>
<evidence type="ECO:0008006" key="13">
    <source>
        <dbReference type="Google" id="ProtNLM"/>
    </source>
</evidence>
<proteinExistence type="inferred from homology"/>
<keyword evidence="10" id="KW-0325">Glycoprotein</keyword>
<dbReference type="PANTHER" id="PTHR27004">
    <property type="entry name" value="RECEPTOR-LIKE PROTEIN 12 ISOFORM X1"/>
    <property type="match status" value="1"/>
</dbReference>
<comment type="subcellular location">
    <subcellularLocation>
        <location evidence="1">Cell membrane</location>
        <topology evidence="1">Single-pass type I membrane protein</topology>
    </subcellularLocation>
</comment>
<keyword evidence="5 11" id="KW-0812">Transmembrane</keyword>
<evidence type="ECO:0000313" key="12">
    <source>
        <dbReference type="EMBL" id="VFU40024.1"/>
    </source>
</evidence>
<feature type="transmembrane region" description="Helical" evidence="11">
    <location>
        <begin position="761"/>
        <end position="785"/>
    </location>
</feature>
<keyword evidence="4" id="KW-0433">Leucine-rich repeat</keyword>
<dbReference type="InterPro" id="IPR001611">
    <property type="entry name" value="Leu-rich_rpt"/>
</dbReference>
<dbReference type="Gene3D" id="1.20.120.160">
    <property type="entry name" value="HPT domain"/>
    <property type="match status" value="1"/>
</dbReference>
<reference evidence="12" key="1">
    <citation type="submission" date="2019-03" db="EMBL/GenBank/DDBJ databases">
        <authorList>
            <person name="Mank J."/>
            <person name="Almeida P."/>
        </authorList>
    </citation>
    <scope>NUCLEOTIDE SEQUENCE</scope>
    <source>
        <strain evidence="12">78183</strain>
    </source>
</reference>
<dbReference type="InterPro" id="IPR036641">
    <property type="entry name" value="HPT_dom_sf"/>
</dbReference>
<evidence type="ECO:0000256" key="3">
    <source>
        <dbReference type="ARBA" id="ARBA00022475"/>
    </source>
</evidence>
<sequence>MFCCDDSILIVQHEVFALLLKTLNNHIKVKYQSIQASPKDAHHLAMFIFLLALFTDATAMVVEVMLRASESIYHSHVGNIRLFAGGLAAILLLSVLDPILGCIISVMWVCLFVKTTYESFQELYRILCQVIAEARHILSRLSGSVRCLGEEDPNQPQAICFSSLTRSKTRVLALDRLIEFNESKHHQMNPSQKQTRKIPDEIFFFKSIVIQIVEWLLEQTLVSHPFHRLLPTLSWAKNALAVKKQPCSNSKGIYLQPNLNLLTSLPHVLCLLHGSPTDCCSWEGVTCHELTAHVIGLNLGGHNLSGLVHSINFLNLPYLERLNLVNCNLGEIPSFVEKLGGLVELDLSNNKIHGNVPKWVWLLESLVYFNASNNFLNGFEAPPSAPFLSSLSFLDLTSNLLEGSIPTLPASISFLSLAENKLTGEIPVSLCRMSNLTILDTCYNYLTGQIPKCLEVLGDTLIVLNLRKNRLFGLMPWNFTEECSLETLNLFGNQVTGKIPESLTHCKRLQVLDLGDNQINDTFPFWLGMLPNLHVLILQSNSLHGPIGEPLTSNDFPMLQILDLSSNYFTGNLPLGYIAIWKSMRIKMNGSTMYMGSYYYREWMSITNKGQRMDDINILTIFNVLDLSNNLFEGEIPEVIGDLKLLEVLNLSRNNLIGEIPASLSKLTLLESLDLSKNKFIGEIPMKLLSLTFLSVLNLSCNRLVGKIPIGNQFSTFANDSYEGNLGLCGFPLSKKCDEVEDNQSSAAQQESILSDLGSPFSWKFALVGYGCGVPVGVVIGYILFWRTKRCTKQKYSRKMNRIEEEEEEEDDECCNNGTNTRSATAAVVAGSRRRRGVRSVAAVLFSFLCYFFLFVPLLCILLGVSLPIIYRACERVLLDMVERTLENEDDPDFIENLFTMFLRDSSRYINSIEKALSREKSPDNLNGGCQDKKRLGAGKGYSFLLEDKRLEEKCIDNKEEETVNFSYIACKVLITIMLFVTNHSAKEEKM</sequence>
<comment type="similarity">
    <text evidence="2">Belongs to the RLP family.</text>
</comment>
<evidence type="ECO:0000256" key="9">
    <source>
        <dbReference type="ARBA" id="ARBA00023170"/>
    </source>
</evidence>
<evidence type="ECO:0000256" key="4">
    <source>
        <dbReference type="ARBA" id="ARBA00022614"/>
    </source>
</evidence>
<protein>
    <recommendedName>
        <fullName evidence="13">Leucine-rich repeat-containing N-terminal plant-type domain-containing protein</fullName>
    </recommendedName>
</protein>
<feature type="transmembrane region" description="Helical" evidence="11">
    <location>
        <begin position="87"/>
        <end position="109"/>
    </location>
</feature>
<keyword evidence="3" id="KW-1003">Cell membrane</keyword>
<feature type="transmembrane region" description="Helical" evidence="11">
    <location>
        <begin position="44"/>
        <end position="66"/>
    </location>
</feature>
<keyword evidence="9" id="KW-0675">Receptor</keyword>
<evidence type="ECO:0000256" key="2">
    <source>
        <dbReference type="ARBA" id="ARBA00009592"/>
    </source>
</evidence>
<dbReference type="FunFam" id="3.80.10.10:FF:000213">
    <property type="entry name" value="Tyrosine-sulfated glycopeptide receptor 1"/>
    <property type="match status" value="1"/>
</dbReference>
<dbReference type="SUPFAM" id="SSF52058">
    <property type="entry name" value="L domain-like"/>
    <property type="match status" value="2"/>
</dbReference>
<dbReference type="Pfam" id="PF13855">
    <property type="entry name" value="LRR_8"/>
    <property type="match status" value="1"/>
</dbReference>
<evidence type="ECO:0000256" key="10">
    <source>
        <dbReference type="ARBA" id="ARBA00023180"/>
    </source>
</evidence>
<evidence type="ECO:0000256" key="1">
    <source>
        <dbReference type="ARBA" id="ARBA00004251"/>
    </source>
</evidence>
<accession>A0A6N2LWT4</accession>
<dbReference type="Gene3D" id="3.80.10.10">
    <property type="entry name" value="Ribonuclease Inhibitor"/>
    <property type="match status" value="2"/>
</dbReference>
<evidence type="ECO:0000256" key="8">
    <source>
        <dbReference type="ARBA" id="ARBA00023136"/>
    </source>
</evidence>
<dbReference type="Pfam" id="PF00560">
    <property type="entry name" value="LRR_1"/>
    <property type="match status" value="2"/>
</dbReference>
<dbReference type="PANTHER" id="PTHR27004:SF428">
    <property type="entry name" value="OS01G0160600 PROTEIN"/>
    <property type="match status" value="1"/>
</dbReference>
<name>A0A6N2LWT4_SALVM</name>
<evidence type="ECO:0000256" key="6">
    <source>
        <dbReference type="ARBA" id="ARBA00022737"/>
    </source>
</evidence>
<dbReference type="Pfam" id="PF12799">
    <property type="entry name" value="LRR_4"/>
    <property type="match status" value="1"/>
</dbReference>
<evidence type="ECO:0000256" key="5">
    <source>
        <dbReference type="ARBA" id="ARBA00022692"/>
    </source>
</evidence>
<evidence type="ECO:0000256" key="11">
    <source>
        <dbReference type="SAM" id="Phobius"/>
    </source>
</evidence>